<evidence type="ECO:0000313" key="2">
    <source>
        <dbReference type="Proteomes" id="UP000053791"/>
    </source>
</evidence>
<comment type="caution">
    <text evidence="1">The sequence shown here is derived from an EMBL/GenBank/DDBJ whole genome shotgun (WGS) entry which is preliminary data.</text>
</comment>
<dbReference type="AlphaFoldDB" id="A0A0X3UAN6"/>
<reference evidence="2" key="1">
    <citation type="submission" date="2015-12" db="EMBL/GenBank/DDBJ databases">
        <authorList>
            <person name="Zhang G."/>
            <person name="Stingl U."/>
        </authorList>
    </citation>
    <scope>NUCLEOTIDE SEQUENCE [LARGE SCALE GENOMIC DNA]</scope>
    <source>
        <strain evidence="2">ZGT118</strain>
    </source>
</reference>
<accession>A0A0X3UAN6</accession>
<organism evidence="1 2">
    <name type="scientific">Ruegeria marisrubri</name>
    <dbReference type="NCBI Taxonomy" id="1685379"/>
    <lineage>
        <taxon>Bacteria</taxon>
        <taxon>Pseudomonadati</taxon>
        <taxon>Pseudomonadota</taxon>
        <taxon>Alphaproteobacteria</taxon>
        <taxon>Rhodobacterales</taxon>
        <taxon>Roseobacteraceae</taxon>
        <taxon>Ruegeria</taxon>
    </lineage>
</organism>
<dbReference type="OrthoDB" id="283616at2"/>
<gene>
    <name evidence="1" type="ORF">AVO45_18075</name>
</gene>
<evidence type="ECO:0000313" key="1">
    <source>
        <dbReference type="EMBL" id="KUJ85157.1"/>
    </source>
</evidence>
<dbReference type="EMBL" id="LQBQ01000004">
    <property type="protein sequence ID" value="KUJ85157.1"/>
    <property type="molecule type" value="Genomic_DNA"/>
</dbReference>
<sequence>MIATFTLMADFGCFGWCHHGPEDEANPALGSGIWDGSYWNEKYDVIDDDLRRDLCVWHSRFEKGSVWNHEAACQFDWASFHAEGVALCRRLKFAFGSDVRVRYEKPAEDPDCGDRDVMQIEVDGTVAPVPWDHELDKQRWAEFAEEIRRQLEAD</sequence>
<dbReference type="RefSeq" id="WP_068345065.1">
    <property type="nucleotide sequence ID" value="NZ_LQBQ01000004.1"/>
</dbReference>
<protein>
    <submittedName>
        <fullName evidence="1">Uncharacterized protein</fullName>
    </submittedName>
</protein>
<name>A0A0X3UAN6_9RHOB</name>
<dbReference type="Proteomes" id="UP000053791">
    <property type="component" value="Unassembled WGS sequence"/>
</dbReference>
<keyword evidence="2" id="KW-1185">Reference proteome</keyword>
<proteinExistence type="predicted"/>